<evidence type="ECO:0000313" key="2">
    <source>
        <dbReference type="EMBL" id="KAH9830790.1"/>
    </source>
</evidence>
<evidence type="ECO:0008006" key="4">
    <source>
        <dbReference type="Google" id="ProtNLM"/>
    </source>
</evidence>
<dbReference type="GeneID" id="72005766"/>
<accession>A0ABQ8K364</accession>
<dbReference type="RefSeq" id="XP_047774051.1">
    <property type="nucleotide sequence ID" value="XM_047925034.1"/>
</dbReference>
<keyword evidence="3" id="KW-1185">Reference proteome</keyword>
<feature type="compositionally biased region" description="Basic and acidic residues" evidence="1">
    <location>
        <begin position="10"/>
        <end position="20"/>
    </location>
</feature>
<organism evidence="2 3">
    <name type="scientific">Rhodofomes roseus</name>
    <dbReference type="NCBI Taxonomy" id="34475"/>
    <lineage>
        <taxon>Eukaryota</taxon>
        <taxon>Fungi</taxon>
        <taxon>Dikarya</taxon>
        <taxon>Basidiomycota</taxon>
        <taxon>Agaricomycotina</taxon>
        <taxon>Agaricomycetes</taxon>
        <taxon>Polyporales</taxon>
        <taxon>Rhodofomes</taxon>
    </lineage>
</organism>
<evidence type="ECO:0000313" key="3">
    <source>
        <dbReference type="Proteomes" id="UP000814176"/>
    </source>
</evidence>
<feature type="region of interest" description="Disordered" evidence="1">
    <location>
        <begin position="1"/>
        <end position="20"/>
    </location>
</feature>
<name>A0ABQ8K364_9APHY</name>
<dbReference type="EMBL" id="JADCUA010000029">
    <property type="protein sequence ID" value="KAH9830790.1"/>
    <property type="molecule type" value="Genomic_DNA"/>
</dbReference>
<gene>
    <name evidence="2" type="ORF">C8Q71DRAFT_784579</name>
</gene>
<reference evidence="2 3" key="1">
    <citation type="journal article" date="2021" name="Environ. Microbiol.">
        <title>Gene family expansions and transcriptome signatures uncover fungal adaptations to wood decay.</title>
        <authorList>
            <person name="Hage H."/>
            <person name="Miyauchi S."/>
            <person name="Viragh M."/>
            <person name="Drula E."/>
            <person name="Min B."/>
            <person name="Chaduli D."/>
            <person name="Navarro D."/>
            <person name="Favel A."/>
            <person name="Norest M."/>
            <person name="Lesage-Meessen L."/>
            <person name="Balint B."/>
            <person name="Merenyi Z."/>
            <person name="de Eugenio L."/>
            <person name="Morin E."/>
            <person name="Martinez A.T."/>
            <person name="Baldrian P."/>
            <person name="Stursova M."/>
            <person name="Martinez M.J."/>
            <person name="Novotny C."/>
            <person name="Magnuson J.K."/>
            <person name="Spatafora J.W."/>
            <person name="Maurice S."/>
            <person name="Pangilinan J."/>
            <person name="Andreopoulos W."/>
            <person name="LaButti K."/>
            <person name="Hundley H."/>
            <person name="Na H."/>
            <person name="Kuo A."/>
            <person name="Barry K."/>
            <person name="Lipzen A."/>
            <person name="Henrissat B."/>
            <person name="Riley R."/>
            <person name="Ahrendt S."/>
            <person name="Nagy L.G."/>
            <person name="Grigoriev I.V."/>
            <person name="Martin F."/>
            <person name="Rosso M.N."/>
        </authorList>
    </citation>
    <scope>NUCLEOTIDE SEQUENCE [LARGE SCALE GENOMIC DNA]</scope>
    <source>
        <strain evidence="2 3">CIRM-BRFM 1785</strain>
    </source>
</reference>
<evidence type="ECO:0000256" key="1">
    <source>
        <dbReference type="SAM" id="MobiDB-lite"/>
    </source>
</evidence>
<comment type="caution">
    <text evidence="2">The sequence shown here is derived from an EMBL/GenBank/DDBJ whole genome shotgun (WGS) entry which is preliminary data.</text>
</comment>
<sequence>MAEQSVTSKKRLDSEEREQKPPIHNEEFWFADGSAVVVAGDATFRVYEGLLIRDSSVCRDLFGARRRSANAKRIDGCVVVRLPDVAEEVRVLLRALLSTWLYHQTMSFSVVESLIRLGPKYRIQHITHARALVSPPTLSPRSTFNLARLTGTLLVLPSALYECSNLPTRVLLQGVQHGNAGTATARLSLEDVERCLDARRLLGQDYLLSALRTMVPETSADCEDIQCAASLEVVLETFRSGDHQESVLCRYDTLTRPSPLELIRPGPLCGPCQEMLEERHRREQQKTWSRLPEYFGIDVPSWSTRRHGSQETVDVSDSDTALVC</sequence>
<dbReference type="Proteomes" id="UP000814176">
    <property type="component" value="Unassembled WGS sequence"/>
</dbReference>
<protein>
    <recommendedName>
        <fullName evidence="4">BTB domain-containing protein</fullName>
    </recommendedName>
</protein>
<proteinExistence type="predicted"/>